<dbReference type="SUPFAM" id="SSF53448">
    <property type="entry name" value="Nucleotide-diphospho-sugar transferases"/>
    <property type="match status" value="1"/>
</dbReference>
<dbReference type="AlphaFoldDB" id="A0A377SYA3"/>
<gene>
    <name evidence="2" type="ORF">EV682_104147</name>
    <name evidence="1" type="ORF">NCTC11159_04053</name>
</gene>
<reference evidence="1 3" key="1">
    <citation type="submission" date="2018-06" db="EMBL/GenBank/DDBJ databases">
        <authorList>
            <consortium name="Pathogen Informatics"/>
            <person name="Doyle S."/>
        </authorList>
    </citation>
    <scope>NUCLEOTIDE SEQUENCE [LARGE SCALE GENOMIC DNA]</scope>
    <source>
        <strain evidence="1 3">NCTC11159</strain>
    </source>
</reference>
<proteinExistence type="predicted"/>
<sequence>MNFVIPMAGMGSRFRSAGYLQPKWKIETKGKSLLEWSIDSLPLDLCTNLIFIALKEHDENLGVVKFINSKYKHLQFDIQYILLEEVTRGQAETVLKASDFIIKEEELLIFNIDTKFESTSLKNKLLDKGHDGVIGSFFSTEQRFSFAKEIDGFVTETAEKVVISNNALTGLYHFKRPMDFLDAAQYRLDNNITDSNELYIAPMYNDLISRGRKFVLDCVENIDILGTPEELLAFESF</sequence>
<keyword evidence="1" id="KW-0808">Transferase</keyword>
<dbReference type="Gene3D" id="3.90.550.10">
    <property type="entry name" value="Spore Coat Polysaccharide Biosynthesis Protein SpsA, Chain A"/>
    <property type="match status" value="1"/>
</dbReference>
<dbReference type="PIRSF" id="PIRSF028162">
    <property type="entry name" value="BcbE_prd"/>
    <property type="match status" value="1"/>
</dbReference>
<dbReference type="RefSeq" id="WP_115229556.1">
    <property type="nucleotide sequence ID" value="NZ_CAWOLO010000004.1"/>
</dbReference>
<name>A0A377SYA3_9NEIS</name>
<accession>A0A377SYA3</accession>
<dbReference type="GO" id="GO:0016740">
    <property type="term" value="F:transferase activity"/>
    <property type="evidence" value="ECO:0007669"/>
    <property type="project" value="UniProtKB-KW"/>
</dbReference>
<evidence type="ECO:0000313" key="1">
    <source>
        <dbReference type="EMBL" id="STR45479.1"/>
    </source>
</evidence>
<dbReference type="Proteomes" id="UP000295794">
    <property type="component" value="Unassembled WGS sequence"/>
</dbReference>
<evidence type="ECO:0000313" key="2">
    <source>
        <dbReference type="EMBL" id="TCU87978.1"/>
    </source>
</evidence>
<dbReference type="InterPro" id="IPR029044">
    <property type="entry name" value="Nucleotide-diphossugar_trans"/>
</dbReference>
<dbReference type="EMBL" id="SMBT01000004">
    <property type="protein sequence ID" value="TCU87978.1"/>
    <property type="molecule type" value="Genomic_DNA"/>
</dbReference>
<dbReference type="EMBL" id="UGHR01000004">
    <property type="protein sequence ID" value="STR45479.1"/>
    <property type="molecule type" value="Genomic_DNA"/>
</dbReference>
<reference evidence="2 4" key="2">
    <citation type="submission" date="2019-03" db="EMBL/GenBank/DDBJ databases">
        <title>Genomic Encyclopedia of Type Strains, Phase IV (KMG-IV): sequencing the most valuable type-strain genomes for metagenomic binning, comparative biology and taxonomic classification.</title>
        <authorList>
            <person name="Goeker M."/>
        </authorList>
    </citation>
    <scope>NUCLEOTIDE SEQUENCE [LARGE SCALE GENOMIC DNA]</scope>
    <source>
        <strain evidence="2 4">DSM 3764</strain>
    </source>
</reference>
<dbReference type="OrthoDB" id="9788272at2"/>
<evidence type="ECO:0000313" key="4">
    <source>
        <dbReference type="Proteomes" id="UP000295794"/>
    </source>
</evidence>
<protein>
    <submittedName>
        <fullName evidence="1">UDP-N-acetylglucosamine diphosphorylase/glucosamine-1-phosphate N-acetyltransferase</fullName>
    </submittedName>
    <submittedName>
        <fullName evidence="2">dTDP-glucose pyrophosphorylase</fullName>
    </submittedName>
</protein>
<organism evidence="1 3">
    <name type="scientific">Iodobacter fluviatilis</name>
    <dbReference type="NCBI Taxonomy" id="537"/>
    <lineage>
        <taxon>Bacteria</taxon>
        <taxon>Pseudomonadati</taxon>
        <taxon>Pseudomonadota</taxon>
        <taxon>Betaproteobacteria</taxon>
        <taxon>Neisseriales</taxon>
        <taxon>Chitinibacteraceae</taxon>
        <taxon>Iodobacter</taxon>
    </lineage>
</organism>
<evidence type="ECO:0000313" key="3">
    <source>
        <dbReference type="Proteomes" id="UP000255108"/>
    </source>
</evidence>
<dbReference type="InterPro" id="IPR016873">
    <property type="entry name" value="Caps_polysacc_synth_BcbE_prd"/>
</dbReference>
<dbReference type="Proteomes" id="UP000255108">
    <property type="component" value="Unassembled WGS sequence"/>
</dbReference>
<keyword evidence="4" id="KW-1185">Reference proteome</keyword>